<comment type="similarity">
    <text evidence="2">Belongs to the MCU (TC 1.A.77) family.</text>
</comment>
<comment type="subcellular location">
    <subcellularLocation>
        <location evidence="1">Membrane</location>
        <topology evidence="1">Multi-pass membrane protein</topology>
    </subcellularLocation>
</comment>
<dbReference type="GO" id="GO:0036444">
    <property type="term" value="P:calcium import into the mitochondrion"/>
    <property type="evidence" value="ECO:0007669"/>
    <property type="project" value="TreeGrafter"/>
</dbReference>
<name>A0AAD8P094_TARER</name>
<feature type="domain" description="Calcium uniporter protein C-terminal" evidence="11">
    <location>
        <begin position="12"/>
        <end position="126"/>
    </location>
</feature>
<evidence type="ECO:0000256" key="4">
    <source>
        <dbReference type="ARBA" id="ARBA00022568"/>
    </source>
</evidence>
<feature type="transmembrane region" description="Helical" evidence="10">
    <location>
        <begin position="151"/>
        <end position="173"/>
    </location>
</feature>
<evidence type="ECO:0000256" key="6">
    <source>
        <dbReference type="ARBA" id="ARBA00022837"/>
    </source>
</evidence>
<evidence type="ECO:0000256" key="5">
    <source>
        <dbReference type="ARBA" id="ARBA00022692"/>
    </source>
</evidence>
<organism evidence="12 13">
    <name type="scientific">Tagetes erecta</name>
    <name type="common">African marigold</name>
    <dbReference type="NCBI Taxonomy" id="13708"/>
    <lineage>
        <taxon>Eukaryota</taxon>
        <taxon>Viridiplantae</taxon>
        <taxon>Streptophyta</taxon>
        <taxon>Embryophyta</taxon>
        <taxon>Tracheophyta</taxon>
        <taxon>Spermatophyta</taxon>
        <taxon>Magnoliopsida</taxon>
        <taxon>eudicotyledons</taxon>
        <taxon>Gunneridae</taxon>
        <taxon>Pentapetalae</taxon>
        <taxon>asterids</taxon>
        <taxon>campanulids</taxon>
        <taxon>Asterales</taxon>
        <taxon>Asteraceae</taxon>
        <taxon>Asteroideae</taxon>
        <taxon>Heliantheae alliance</taxon>
        <taxon>Tageteae</taxon>
        <taxon>Tagetes</taxon>
    </lineage>
</organism>
<evidence type="ECO:0000313" key="13">
    <source>
        <dbReference type="Proteomes" id="UP001229421"/>
    </source>
</evidence>
<accession>A0AAD8P094</accession>
<keyword evidence="5 10" id="KW-0812">Transmembrane</keyword>
<evidence type="ECO:0000256" key="9">
    <source>
        <dbReference type="ARBA" id="ARBA00023136"/>
    </source>
</evidence>
<dbReference type="PANTHER" id="PTHR13462">
    <property type="entry name" value="CALCIUM UNIPORTER PROTEIN, MITOCHONDRIAL"/>
    <property type="match status" value="1"/>
</dbReference>
<dbReference type="InterPro" id="IPR039055">
    <property type="entry name" value="MCU_fam"/>
</dbReference>
<dbReference type="GO" id="GO:0005262">
    <property type="term" value="F:calcium channel activity"/>
    <property type="evidence" value="ECO:0007669"/>
    <property type="project" value="TreeGrafter"/>
</dbReference>
<keyword evidence="3" id="KW-0813">Transport</keyword>
<dbReference type="AlphaFoldDB" id="A0AAD8P094"/>
<sequence length="256" mass="30360">METVISQSIETPNDPRKQELEELERQMALIKQKAISQVRCELYVGLGFLILQTLGFIRLTFWELSWDVMEPICFFVTSFHFALAYMFFLKTSINPTFKGYFQWRVKAKQMKLAHVHKFDYERYHELCNATPEFSGWLRHWAYGLYACSIRCWLVGLVWSKILGWCNALGITFLAVKEVLFLLESWPGVERYKALLHAIFLSSLWGIWKARNDRIFSGKRRCVDDIVKDIKMHAFLWIKIREKGVQVSWSNWCMFQS</sequence>
<gene>
    <name evidence="12" type="ORF">QVD17_16034</name>
</gene>
<keyword evidence="8" id="KW-0406">Ion transport</keyword>
<evidence type="ECO:0000256" key="1">
    <source>
        <dbReference type="ARBA" id="ARBA00004141"/>
    </source>
</evidence>
<dbReference type="GO" id="GO:0051560">
    <property type="term" value="P:mitochondrial calcium ion homeostasis"/>
    <property type="evidence" value="ECO:0007669"/>
    <property type="project" value="InterPro"/>
</dbReference>
<protein>
    <recommendedName>
        <fullName evidence="11">Calcium uniporter protein C-terminal domain-containing protein</fullName>
    </recommendedName>
</protein>
<reference evidence="12" key="1">
    <citation type="journal article" date="2023" name="bioRxiv">
        <title>Improved chromosome-level genome assembly for marigold (Tagetes erecta).</title>
        <authorList>
            <person name="Jiang F."/>
            <person name="Yuan L."/>
            <person name="Wang S."/>
            <person name="Wang H."/>
            <person name="Xu D."/>
            <person name="Wang A."/>
            <person name="Fan W."/>
        </authorList>
    </citation>
    <scope>NUCLEOTIDE SEQUENCE</scope>
    <source>
        <strain evidence="12">WSJ</strain>
        <tissue evidence="12">Leaf</tissue>
    </source>
</reference>
<comment type="caution">
    <text evidence="12">The sequence shown here is derived from an EMBL/GenBank/DDBJ whole genome shotgun (WGS) entry which is preliminary data.</text>
</comment>
<feature type="transmembrane region" description="Helical" evidence="10">
    <location>
        <begin position="42"/>
        <end position="62"/>
    </location>
</feature>
<dbReference type="InterPro" id="IPR006769">
    <property type="entry name" value="MCU_C"/>
</dbReference>
<evidence type="ECO:0000313" key="12">
    <source>
        <dbReference type="EMBL" id="KAK1427351.1"/>
    </source>
</evidence>
<dbReference type="PANTHER" id="PTHR13462:SF17">
    <property type="entry name" value="CALCIUM UNIPORTER PROTEIN 4, MITOCHONDRIAL"/>
    <property type="match status" value="1"/>
</dbReference>
<dbReference type="GO" id="GO:1990246">
    <property type="term" value="C:uniplex complex"/>
    <property type="evidence" value="ECO:0007669"/>
    <property type="project" value="TreeGrafter"/>
</dbReference>
<evidence type="ECO:0000256" key="3">
    <source>
        <dbReference type="ARBA" id="ARBA00022448"/>
    </source>
</evidence>
<evidence type="ECO:0000256" key="7">
    <source>
        <dbReference type="ARBA" id="ARBA00022989"/>
    </source>
</evidence>
<evidence type="ECO:0000256" key="10">
    <source>
        <dbReference type="SAM" id="Phobius"/>
    </source>
</evidence>
<evidence type="ECO:0000256" key="8">
    <source>
        <dbReference type="ARBA" id="ARBA00023065"/>
    </source>
</evidence>
<feature type="transmembrane region" description="Helical" evidence="10">
    <location>
        <begin position="193"/>
        <end position="210"/>
    </location>
</feature>
<keyword evidence="13" id="KW-1185">Reference proteome</keyword>
<keyword evidence="6" id="KW-0106">Calcium</keyword>
<keyword evidence="9 10" id="KW-0472">Membrane</keyword>
<dbReference type="EMBL" id="JAUHHV010000004">
    <property type="protein sequence ID" value="KAK1427351.1"/>
    <property type="molecule type" value="Genomic_DNA"/>
</dbReference>
<keyword evidence="7 10" id="KW-1133">Transmembrane helix</keyword>
<dbReference type="Proteomes" id="UP001229421">
    <property type="component" value="Unassembled WGS sequence"/>
</dbReference>
<proteinExistence type="inferred from homology"/>
<evidence type="ECO:0000256" key="2">
    <source>
        <dbReference type="ARBA" id="ARBA00005653"/>
    </source>
</evidence>
<dbReference type="GO" id="GO:0015292">
    <property type="term" value="F:uniporter activity"/>
    <property type="evidence" value="ECO:0007669"/>
    <property type="project" value="TreeGrafter"/>
</dbReference>
<keyword evidence="4" id="KW-0109">Calcium transport</keyword>
<feature type="transmembrane region" description="Helical" evidence="10">
    <location>
        <begin position="68"/>
        <end position="88"/>
    </location>
</feature>
<evidence type="ECO:0000259" key="11">
    <source>
        <dbReference type="Pfam" id="PF04678"/>
    </source>
</evidence>
<dbReference type="Pfam" id="PF04678">
    <property type="entry name" value="MCU"/>
    <property type="match status" value="1"/>
</dbReference>